<evidence type="ECO:0000256" key="11">
    <source>
        <dbReference type="HAMAP-Rule" id="MF_00364"/>
    </source>
</evidence>
<comment type="function">
    <text evidence="11">Plays a role in peptidoglycan recycling by cleaving the terminal beta-1,4-linked N-acetylglucosamine (GlcNAc) from peptide-linked peptidoglycan fragments, giving rise to free GlcNAc, anhydro-N-acetylmuramic acid and anhydro-N-acetylmuramic acid-linked peptides.</text>
</comment>
<comment type="catalytic activity">
    <reaction evidence="1 11">
        <text>Hydrolysis of terminal non-reducing N-acetyl-D-hexosamine residues in N-acetyl-beta-D-hexosaminides.</text>
        <dbReference type="EC" id="3.2.1.52"/>
    </reaction>
</comment>
<feature type="active site" description="Proton donor/acceptor" evidence="11">
    <location>
        <position position="176"/>
    </location>
</feature>
<feature type="binding site" evidence="11">
    <location>
        <begin position="163"/>
        <end position="164"/>
    </location>
    <ligand>
        <name>substrate</name>
    </ligand>
</feature>
<sequence>MGPVMLDVKGYEIDAEEREILQHPLVGGVIFFARNFHDVEQLSALVQSIRKTSKQRLLLAVDHEGGRVQRFRTGFTPIPTARSFAAINTLDEAKSLAQDAGWLIASELTALDIDISFTPVLDLGYQCLAIGDRSFHEDIKVALPVVTAMIDGLHSAGMKVTGKHFPGHGAVTTDSHKETPFDRRDKKDIEKDMQIFADLIAGHKLDAIMPAHVIYPVFDDKPASGSSFWLKTVLKNRLNFNGVVFSDDLSMEGAAIMGGYGARAQASLDAGCDVLLVCNNREGAVEVLDNLTPIETNKPELLFHHNRINYNALLQSDEWKHRHERMLRLNERWLAYKQ</sequence>
<feature type="binding site" evidence="11">
    <location>
        <position position="62"/>
    </location>
    <ligand>
        <name>substrate</name>
    </ligand>
</feature>
<keyword evidence="9 11" id="KW-0961">Cell wall biogenesis/degradation</keyword>
<dbReference type="GO" id="GO:0051301">
    <property type="term" value="P:cell division"/>
    <property type="evidence" value="ECO:0007669"/>
    <property type="project" value="UniProtKB-KW"/>
</dbReference>
<dbReference type="UniPathway" id="UPA00544"/>
<dbReference type="NCBIfam" id="NF003740">
    <property type="entry name" value="PRK05337.1"/>
    <property type="match status" value="1"/>
</dbReference>
<dbReference type="Gene3D" id="3.20.20.300">
    <property type="entry name" value="Glycoside hydrolase, family 3, N-terminal domain"/>
    <property type="match status" value="1"/>
</dbReference>
<keyword evidence="3 11" id="KW-0132">Cell division</keyword>
<dbReference type="InterPro" id="IPR022956">
    <property type="entry name" value="Beta_hexosaminidase_bac"/>
</dbReference>
<dbReference type="GO" id="GO:0005737">
    <property type="term" value="C:cytoplasm"/>
    <property type="evidence" value="ECO:0007669"/>
    <property type="project" value="UniProtKB-SubCell"/>
</dbReference>
<evidence type="ECO:0000259" key="12">
    <source>
        <dbReference type="Pfam" id="PF00933"/>
    </source>
</evidence>
<comment type="pathway">
    <text evidence="10 11">Cell wall biogenesis; peptidoglycan recycling.</text>
</comment>
<dbReference type="InterPro" id="IPR050226">
    <property type="entry name" value="NagZ_Beta-hexosaminidase"/>
</dbReference>
<feature type="binding site" evidence="11">
    <location>
        <position position="133"/>
    </location>
    <ligand>
        <name>substrate</name>
    </ligand>
</feature>
<dbReference type="Pfam" id="PF00933">
    <property type="entry name" value="Glyco_hydro_3"/>
    <property type="match status" value="1"/>
</dbReference>
<dbReference type="GO" id="GO:0008360">
    <property type="term" value="P:regulation of cell shape"/>
    <property type="evidence" value="ECO:0007669"/>
    <property type="project" value="UniProtKB-KW"/>
</dbReference>
<dbReference type="EC" id="3.2.1.52" evidence="11"/>
<evidence type="ECO:0000256" key="7">
    <source>
        <dbReference type="ARBA" id="ARBA00023295"/>
    </source>
</evidence>
<dbReference type="FunCoup" id="A0A6G9IAF5">
    <property type="interactions" value="309"/>
</dbReference>
<dbReference type="GO" id="GO:0009252">
    <property type="term" value="P:peptidoglycan biosynthetic process"/>
    <property type="evidence" value="ECO:0007669"/>
    <property type="project" value="UniProtKB-KW"/>
</dbReference>
<comment type="similarity">
    <text evidence="11">Belongs to the glycosyl hydrolase 3 family. NagZ subfamily.</text>
</comment>
<dbReference type="KEGG" id="orb:IPMB12_05630"/>
<dbReference type="RefSeq" id="WP_166915770.1">
    <property type="nucleotide sequence ID" value="NZ_CP050253.1"/>
</dbReference>
<keyword evidence="8 11" id="KW-0131">Cell cycle</keyword>
<protein>
    <recommendedName>
        <fullName evidence="11">Beta-hexosaminidase</fullName>
        <ecNumber evidence="11">3.2.1.52</ecNumber>
    </recommendedName>
    <alternativeName>
        <fullName evidence="11">Beta-N-acetylhexosaminidase</fullName>
    </alternativeName>
    <alternativeName>
        <fullName evidence="11">N-acetyl-beta-glucosaminidase</fullName>
    </alternativeName>
</protein>
<keyword evidence="5 11" id="KW-0133">Cell shape</keyword>
<dbReference type="PROSITE" id="PS00775">
    <property type="entry name" value="GLYCOSYL_HYDROL_F3"/>
    <property type="match status" value="1"/>
</dbReference>
<evidence type="ECO:0000256" key="2">
    <source>
        <dbReference type="ARBA" id="ARBA00022490"/>
    </source>
</evidence>
<dbReference type="InterPro" id="IPR017853">
    <property type="entry name" value="GH"/>
</dbReference>
<keyword evidence="14" id="KW-1185">Reference proteome</keyword>
<keyword evidence="2 11" id="KW-0963">Cytoplasm</keyword>
<feature type="active site" description="Nucleophile" evidence="11">
    <location>
        <position position="247"/>
    </location>
</feature>
<feature type="binding site" evidence="11">
    <location>
        <position position="70"/>
    </location>
    <ligand>
        <name>substrate</name>
    </ligand>
</feature>
<evidence type="ECO:0000256" key="6">
    <source>
        <dbReference type="ARBA" id="ARBA00022984"/>
    </source>
</evidence>
<dbReference type="GO" id="GO:0009254">
    <property type="term" value="P:peptidoglycan turnover"/>
    <property type="evidence" value="ECO:0007669"/>
    <property type="project" value="UniProtKB-UniRule"/>
</dbReference>
<dbReference type="EMBL" id="CP050253">
    <property type="protein sequence ID" value="QIQ21206.1"/>
    <property type="molecule type" value="Genomic_DNA"/>
</dbReference>
<dbReference type="GO" id="GO:0004563">
    <property type="term" value="F:beta-N-acetylhexosaminidase activity"/>
    <property type="evidence" value="ECO:0007669"/>
    <property type="project" value="UniProtKB-UniRule"/>
</dbReference>
<dbReference type="PANTHER" id="PTHR30480:SF13">
    <property type="entry name" value="BETA-HEXOSAMINIDASE"/>
    <property type="match status" value="1"/>
</dbReference>
<evidence type="ECO:0000256" key="1">
    <source>
        <dbReference type="ARBA" id="ARBA00001231"/>
    </source>
</evidence>
<name>A0A6G9IAF5_9GAMM</name>
<feature type="domain" description="Glycoside hydrolase family 3 N-terminal" evidence="12">
    <location>
        <begin position="10"/>
        <end position="292"/>
    </location>
</feature>
<dbReference type="InterPro" id="IPR019800">
    <property type="entry name" value="Glyco_hydro_3_AS"/>
</dbReference>
<evidence type="ECO:0000256" key="9">
    <source>
        <dbReference type="ARBA" id="ARBA00023316"/>
    </source>
</evidence>
<evidence type="ECO:0000256" key="10">
    <source>
        <dbReference type="ARBA" id="ARBA00037880"/>
    </source>
</evidence>
<keyword evidence="4 11" id="KW-0378">Hydrolase</keyword>
<evidence type="ECO:0000256" key="3">
    <source>
        <dbReference type="ARBA" id="ARBA00022618"/>
    </source>
</evidence>
<dbReference type="InterPro" id="IPR036962">
    <property type="entry name" value="Glyco_hydro_3_N_sf"/>
</dbReference>
<dbReference type="Proteomes" id="UP000501168">
    <property type="component" value="Chromosome"/>
</dbReference>
<dbReference type="InterPro" id="IPR001764">
    <property type="entry name" value="Glyco_hydro_3_N"/>
</dbReference>
<keyword evidence="6 11" id="KW-0573">Peptidoglycan synthesis</keyword>
<dbReference type="FunFam" id="3.20.20.300:FF:000001">
    <property type="entry name" value="Beta-hexosaminidase"/>
    <property type="match status" value="1"/>
</dbReference>
<accession>A0A6G9IAF5</accession>
<proteinExistence type="inferred from homology"/>
<dbReference type="InParanoid" id="A0A6G9IAF5"/>
<feature type="site" description="Important for catalytic activity" evidence="11">
    <location>
        <position position="174"/>
    </location>
</feature>
<dbReference type="SUPFAM" id="SSF51445">
    <property type="entry name" value="(Trans)glycosidases"/>
    <property type="match status" value="1"/>
</dbReference>
<organism evidence="13 14">
    <name type="scientific">Zophobihabitans entericus</name>
    <dbReference type="NCBI Taxonomy" id="1635327"/>
    <lineage>
        <taxon>Bacteria</taxon>
        <taxon>Pseudomonadati</taxon>
        <taxon>Pseudomonadota</taxon>
        <taxon>Gammaproteobacteria</taxon>
        <taxon>Orbales</taxon>
        <taxon>Orbaceae</taxon>
        <taxon>Zophobihabitans</taxon>
    </lineage>
</organism>
<evidence type="ECO:0000313" key="13">
    <source>
        <dbReference type="EMBL" id="QIQ21206.1"/>
    </source>
</evidence>
<dbReference type="HAMAP" id="MF_00364">
    <property type="entry name" value="NagZ"/>
    <property type="match status" value="1"/>
</dbReference>
<dbReference type="AlphaFoldDB" id="A0A6G9IAF5"/>
<dbReference type="GO" id="GO:0005975">
    <property type="term" value="P:carbohydrate metabolic process"/>
    <property type="evidence" value="ECO:0007669"/>
    <property type="project" value="InterPro"/>
</dbReference>
<dbReference type="GO" id="GO:0071555">
    <property type="term" value="P:cell wall organization"/>
    <property type="evidence" value="ECO:0007669"/>
    <property type="project" value="UniProtKB-KW"/>
</dbReference>
<evidence type="ECO:0000313" key="14">
    <source>
        <dbReference type="Proteomes" id="UP000501168"/>
    </source>
</evidence>
<keyword evidence="7 11" id="KW-0326">Glycosidase</keyword>
<evidence type="ECO:0000256" key="5">
    <source>
        <dbReference type="ARBA" id="ARBA00022960"/>
    </source>
</evidence>
<comment type="subcellular location">
    <subcellularLocation>
        <location evidence="11">Cytoplasm</location>
    </subcellularLocation>
</comment>
<evidence type="ECO:0000256" key="4">
    <source>
        <dbReference type="ARBA" id="ARBA00022801"/>
    </source>
</evidence>
<evidence type="ECO:0000256" key="8">
    <source>
        <dbReference type="ARBA" id="ARBA00023306"/>
    </source>
</evidence>
<gene>
    <name evidence="11 13" type="primary">nagZ</name>
    <name evidence="13" type="ORF">IPMB12_05630</name>
</gene>
<reference evidence="13 14" key="1">
    <citation type="submission" date="2020-03" db="EMBL/GenBank/DDBJ databases">
        <title>Complete genome sequence of Orbus sp. IPMB12 (BCRC 80908).</title>
        <authorList>
            <person name="Lo W.-S."/>
            <person name="Chang T.-H."/>
            <person name="Kuo C.-H."/>
        </authorList>
    </citation>
    <scope>NUCLEOTIDE SEQUENCE [LARGE SCALE GENOMIC DNA]</scope>
    <source>
        <strain evidence="13 14">IPMB12</strain>
    </source>
</reference>
<dbReference type="PANTHER" id="PTHR30480">
    <property type="entry name" value="BETA-HEXOSAMINIDASE-RELATED"/>
    <property type="match status" value="1"/>
</dbReference>